<feature type="region of interest" description="Disordered" evidence="5">
    <location>
        <begin position="1"/>
        <end position="31"/>
    </location>
</feature>
<dbReference type="Pfam" id="PF09734">
    <property type="entry name" value="Tau95"/>
    <property type="match status" value="1"/>
</dbReference>
<accession>A0A6A7CAX8</accession>
<reference evidence="8" key="1">
    <citation type="journal article" date="2020" name="Stud. Mycol.">
        <title>101 Dothideomycetes genomes: a test case for predicting lifestyles and emergence of pathogens.</title>
        <authorList>
            <person name="Haridas S."/>
            <person name="Albert R."/>
            <person name="Binder M."/>
            <person name="Bloem J."/>
            <person name="Labutti K."/>
            <person name="Salamov A."/>
            <person name="Andreopoulos B."/>
            <person name="Baker S."/>
            <person name="Barry K."/>
            <person name="Bills G."/>
            <person name="Bluhm B."/>
            <person name="Cannon C."/>
            <person name="Castanera R."/>
            <person name="Culley D."/>
            <person name="Daum C."/>
            <person name="Ezra D."/>
            <person name="Gonzalez J."/>
            <person name="Henrissat B."/>
            <person name="Kuo A."/>
            <person name="Liang C."/>
            <person name="Lipzen A."/>
            <person name="Lutzoni F."/>
            <person name="Magnuson J."/>
            <person name="Mondo S."/>
            <person name="Nolan M."/>
            <person name="Ohm R."/>
            <person name="Pangilinan J."/>
            <person name="Park H.-J."/>
            <person name="Ramirez L."/>
            <person name="Alfaro M."/>
            <person name="Sun H."/>
            <person name="Tritt A."/>
            <person name="Yoshinaga Y."/>
            <person name="Zwiers L.-H."/>
            <person name="Turgeon B."/>
            <person name="Goodwin S."/>
            <person name="Spatafora J."/>
            <person name="Crous P."/>
            <person name="Grigoriev I."/>
        </authorList>
    </citation>
    <scope>NUCLEOTIDE SEQUENCE</scope>
    <source>
        <strain evidence="8">CBS 480.64</strain>
    </source>
</reference>
<dbReference type="Pfam" id="PF17682">
    <property type="entry name" value="Tau95_N"/>
    <property type="match status" value="1"/>
</dbReference>
<dbReference type="AlphaFoldDB" id="A0A6A7CAX8"/>
<feature type="region of interest" description="Disordered" evidence="5">
    <location>
        <begin position="536"/>
        <end position="563"/>
    </location>
</feature>
<feature type="compositionally biased region" description="Acidic residues" evidence="5">
    <location>
        <begin position="536"/>
        <end position="551"/>
    </location>
</feature>
<dbReference type="Gene3D" id="3.30.200.160">
    <property type="entry name" value="TFIIIC, subcomplex tauA, subunit Sfc1, barrel domain"/>
    <property type="match status" value="1"/>
</dbReference>
<comment type="subcellular location">
    <subcellularLocation>
        <location evidence="1">Nucleus</location>
    </subcellularLocation>
</comment>
<dbReference type="PANTHER" id="PTHR13230">
    <property type="entry name" value="GENERAL TRANSCRIPTION FACTOR IIIC, POLYPEPTIDE 5"/>
    <property type="match status" value="1"/>
</dbReference>
<keyword evidence="4" id="KW-0539">Nucleus</keyword>
<keyword evidence="3" id="KW-0804">Transcription</keyword>
<dbReference type="InterPro" id="IPR041499">
    <property type="entry name" value="Tfc1/Sfc1_N"/>
</dbReference>
<evidence type="ECO:0000256" key="4">
    <source>
        <dbReference type="ARBA" id="ARBA00023242"/>
    </source>
</evidence>
<evidence type="ECO:0000256" key="1">
    <source>
        <dbReference type="ARBA" id="ARBA00004123"/>
    </source>
</evidence>
<keyword evidence="2" id="KW-0238">DNA-binding</keyword>
<dbReference type="GO" id="GO:0006384">
    <property type="term" value="P:transcription initiation at RNA polymerase III promoter"/>
    <property type="evidence" value="ECO:0007669"/>
    <property type="project" value="InterPro"/>
</dbReference>
<dbReference type="InterPro" id="IPR040454">
    <property type="entry name" value="TF_IIIC_Tfc1/Sfc1"/>
</dbReference>
<sequence length="563" mass="63554">MRDAERLGNAGRHSPWSNHPHHPAMDYHSPAPTYAVPSQNVVSLELPLRVQNFDDAFTALGGEPQLQHVLENRVGDGQVKQKTEPVAGVSLKPDDPFAKKLSSMGLSTRNVLVKVTLPKCTVRKRKRGTDDVFTVCESASGDIRAQDFVRRLQNRPNAYKYQAVAIIPETHRFRSLPDFQQRCDDMEIMQKVSQHLLEPTYASAKSFKVDLSPGATKATTFPLPPTLTAISVPHRYEYRQAHDVVYRYDEQGNPIAENSHKVQKRLVLPVPADIEIVPQCRAAGLRSHRQDTEQLERCIEQLERLMQERPLVTQRVATNALDEFSKSMVLEASEWVGYTFSSGPFRDTLIKYGVDPRSDPKYRTYQALMFQTKGKDRAFLSAGKIKVSERSPTSHIFDGVHVGVDGKTWQVCDITDPVLRDLFHSSQVLSECDVYQLGWYPISTLSKARIIMKDKIRHITAGTVPTVRDYHLVLAATEDIMDRGVAHLVDNVSQEDVHASNLVRKLLTNMKTYRYGNPQNWTKHKTGQTDAELADIDDLDEPMDEMDESSQADDSSQYSAAEE</sequence>
<evidence type="ECO:0008006" key="10">
    <source>
        <dbReference type="Google" id="ProtNLM"/>
    </source>
</evidence>
<dbReference type="GO" id="GO:0001002">
    <property type="term" value="F:RNA polymerase III type 1 promoter sequence-specific DNA binding"/>
    <property type="evidence" value="ECO:0007669"/>
    <property type="project" value="TreeGrafter"/>
</dbReference>
<evidence type="ECO:0000256" key="2">
    <source>
        <dbReference type="ARBA" id="ARBA00023125"/>
    </source>
</evidence>
<feature type="domain" description="Transcription factor IIIC subunit 5 HTH" evidence="6">
    <location>
        <begin position="221"/>
        <end position="371"/>
    </location>
</feature>
<name>A0A6A7CAX8_9PEZI</name>
<evidence type="ECO:0000313" key="8">
    <source>
        <dbReference type="EMBL" id="KAF2864573.1"/>
    </source>
</evidence>
<feature type="domain" description="Transcription factor IIIC subunit Tfc1/Sfc1 triple barrel" evidence="7">
    <location>
        <begin position="42"/>
        <end position="181"/>
    </location>
</feature>
<organism evidence="8 9">
    <name type="scientific">Piedraia hortae CBS 480.64</name>
    <dbReference type="NCBI Taxonomy" id="1314780"/>
    <lineage>
        <taxon>Eukaryota</taxon>
        <taxon>Fungi</taxon>
        <taxon>Dikarya</taxon>
        <taxon>Ascomycota</taxon>
        <taxon>Pezizomycotina</taxon>
        <taxon>Dothideomycetes</taxon>
        <taxon>Dothideomycetidae</taxon>
        <taxon>Capnodiales</taxon>
        <taxon>Piedraiaceae</taxon>
        <taxon>Piedraia</taxon>
    </lineage>
</organism>
<proteinExistence type="predicted"/>
<dbReference type="GO" id="GO:0001003">
    <property type="term" value="F:RNA polymerase III type 2 promoter sequence-specific DNA binding"/>
    <property type="evidence" value="ECO:0007669"/>
    <property type="project" value="TreeGrafter"/>
</dbReference>
<dbReference type="EMBL" id="MU005957">
    <property type="protein sequence ID" value="KAF2864573.1"/>
    <property type="molecule type" value="Genomic_DNA"/>
</dbReference>
<dbReference type="InterPro" id="IPR042536">
    <property type="entry name" value="TFIIIC_tauA_Sfc1"/>
</dbReference>
<dbReference type="InterPro" id="IPR019136">
    <property type="entry name" value="TF_IIIC_su-5_HTH"/>
</dbReference>
<feature type="compositionally biased region" description="Low complexity" evidence="5">
    <location>
        <begin position="552"/>
        <end position="563"/>
    </location>
</feature>
<dbReference type="Proteomes" id="UP000799421">
    <property type="component" value="Unassembled WGS sequence"/>
</dbReference>
<protein>
    <recommendedName>
        <fullName evidence="10">Transcription factor IIIC subunit Tfc1/Sfc1 triple barrel domain-containing protein</fullName>
    </recommendedName>
</protein>
<dbReference type="GO" id="GO:0005634">
    <property type="term" value="C:nucleus"/>
    <property type="evidence" value="ECO:0007669"/>
    <property type="project" value="UniProtKB-SubCell"/>
</dbReference>
<dbReference type="OrthoDB" id="5598268at2759"/>
<evidence type="ECO:0000259" key="6">
    <source>
        <dbReference type="Pfam" id="PF09734"/>
    </source>
</evidence>
<evidence type="ECO:0000259" key="7">
    <source>
        <dbReference type="Pfam" id="PF17682"/>
    </source>
</evidence>
<evidence type="ECO:0000313" key="9">
    <source>
        <dbReference type="Proteomes" id="UP000799421"/>
    </source>
</evidence>
<dbReference type="PANTHER" id="PTHR13230:SF5">
    <property type="entry name" value="GENERAL TRANSCRIPTION FACTOR 3C POLYPEPTIDE 5"/>
    <property type="match status" value="1"/>
</dbReference>
<evidence type="ECO:0000256" key="3">
    <source>
        <dbReference type="ARBA" id="ARBA00023163"/>
    </source>
</evidence>
<keyword evidence="9" id="KW-1185">Reference proteome</keyword>
<gene>
    <name evidence="8" type="ORF">K470DRAFT_254205</name>
</gene>
<evidence type="ECO:0000256" key="5">
    <source>
        <dbReference type="SAM" id="MobiDB-lite"/>
    </source>
</evidence>
<dbReference type="GO" id="GO:0000127">
    <property type="term" value="C:transcription factor TFIIIC complex"/>
    <property type="evidence" value="ECO:0007669"/>
    <property type="project" value="InterPro"/>
</dbReference>